<feature type="transmembrane region" description="Helical" evidence="1">
    <location>
        <begin position="28"/>
        <end position="45"/>
    </location>
</feature>
<keyword evidence="1" id="KW-1133">Transmembrane helix</keyword>
<evidence type="ECO:0000313" key="2">
    <source>
        <dbReference type="EMBL" id="GAX91587.1"/>
    </source>
</evidence>
<comment type="caution">
    <text evidence="2">The sequence shown here is derived from an EMBL/GenBank/DDBJ whole genome shotgun (WGS) entry which is preliminary data.</text>
</comment>
<evidence type="ECO:0000313" key="3">
    <source>
        <dbReference type="Proteomes" id="UP000217785"/>
    </source>
</evidence>
<dbReference type="OrthoDB" id="2111682at2"/>
<accession>A0A292YKE9</accession>
<sequence>MRTLWLKMGAIFAVVYLFAVLSPATSVSFSYVLLTTLLIGLPFWAGDKMVLPHLQNAVASVLDGVYAFIVLWIAAMLAPLSTVTFWYLVLTSLAIAGFEYFFHPMVFNLRNYKKKGARL</sequence>
<dbReference type="RefSeq" id="WP_096183541.1">
    <property type="nucleotide sequence ID" value="NZ_BDUF01000106.1"/>
</dbReference>
<keyword evidence="1" id="KW-0472">Membrane</keyword>
<reference evidence="3" key="1">
    <citation type="submission" date="2017-07" db="EMBL/GenBank/DDBJ databases">
        <title>Draft genome sequence of Effusibacillus lacus strain skLN1.</title>
        <authorList>
            <person name="Watanabe M."/>
            <person name="Kojima H."/>
            <person name="Fukui M."/>
        </authorList>
    </citation>
    <scope>NUCLEOTIDE SEQUENCE [LARGE SCALE GENOMIC DNA]</scope>
    <source>
        <strain evidence="3">skLN1</strain>
    </source>
</reference>
<name>A0A292YKE9_9BACL</name>
<organism evidence="2 3">
    <name type="scientific">Effusibacillus lacus</name>
    <dbReference type="NCBI Taxonomy" id="1348429"/>
    <lineage>
        <taxon>Bacteria</taxon>
        <taxon>Bacillati</taxon>
        <taxon>Bacillota</taxon>
        <taxon>Bacilli</taxon>
        <taxon>Bacillales</taxon>
        <taxon>Alicyclobacillaceae</taxon>
        <taxon>Effusibacillus</taxon>
    </lineage>
</organism>
<feature type="transmembrane region" description="Helical" evidence="1">
    <location>
        <begin position="84"/>
        <end position="109"/>
    </location>
</feature>
<proteinExistence type="predicted"/>
<evidence type="ECO:0008006" key="4">
    <source>
        <dbReference type="Google" id="ProtNLM"/>
    </source>
</evidence>
<keyword evidence="1" id="KW-0812">Transmembrane</keyword>
<gene>
    <name evidence="2" type="ORF">EFBL_3277</name>
</gene>
<dbReference type="Pfam" id="PF10710">
    <property type="entry name" value="DUF2512"/>
    <property type="match status" value="1"/>
</dbReference>
<evidence type="ECO:0000256" key="1">
    <source>
        <dbReference type="SAM" id="Phobius"/>
    </source>
</evidence>
<dbReference type="InterPro" id="IPR019649">
    <property type="entry name" value="DUF2512"/>
</dbReference>
<dbReference type="AlphaFoldDB" id="A0A292YKE9"/>
<dbReference type="EMBL" id="BDUF01000106">
    <property type="protein sequence ID" value="GAX91587.1"/>
    <property type="molecule type" value="Genomic_DNA"/>
</dbReference>
<protein>
    <recommendedName>
        <fullName evidence="4">DUF2512 domain-containing protein</fullName>
    </recommendedName>
</protein>
<dbReference type="Proteomes" id="UP000217785">
    <property type="component" value="Unassembled WGS sequence"/>
</dbReference>
<feature type="transmembrane region" description="Helical" evidence="1">
    <location>
        <begin position="57"/>
        <end position="78"/>
    </location>
</feature>
<keyword evidence="3" id="KW-1185">Reference proteome</keyword>